<dbReference type="EMBL" id="CP095066">
    <property type="protein sequence ID" value="UOQ69464.1"/>
    <property type="molecule type" value="Genomic_DNA"/>
</dbReference>
<gene>
    <name evidence="1" type="ORF">MUN86_28715</name>
</gene>
<proteinExistence type="predicted"/>
<geneLocation type="plasmid" evidence="1 2">
    <name>unnamed5</name>
</geneLocation>
<keyword evidence="1" id="KW-0614">Plasmid</keyword>
<dbReference type="RefSeq" id="WP_245127240.1">
    <property type="nucleotide sequence ID" value="NZ_CP095066.1"/>
</dbReference>
<protein>
    <submittedName>
        <fullName evidence="1">Uncharacterized protein</fullName>
    </submittedName>
</protein>
<sequence>MPNILASYLRELDERQADVTEHHEITSHLGGLAQELEAEQQLDLARNARIEQEVLAASKRLDSGIGYQISQTHTAPDGSTQEVGWPDTSAYGPAEYEYLKSRIQATSNLYLRSEYGLFLYLRKKAGHPDQVAALVQTLLQLSTHYFLRDDADPTLHYTLHAVQALSLAFRIATSRQRDPAVAIVLPAVVDAIMAHHEAWDATRRATPMLLGTFTTLVAEQPALFQRDGYLDAFLKKNRQDIDILGQQYRYGAMELAQATAQLAKQTKRDVRPWQQLVAQQYELLSQEADNQGNSTAVTFTQQALRLYQELNDSDAEARLQRQYQDWRTKFGLAQVSTPLPAEEQQVRLAAIMEHVEQGTPADLLTVMTLTPMFPSLAAVRAYEQTTYKSFLDSLPITIQDKLGNPVQQFHTEAEKQEFRVLQAYGLLGNWLLSPW</sequence>
<dbReference type="Proteomes" id="UP000830401">
    <property type="component" value="Plasmid unnamed5"/>
</dbReference>
<accession>A0ABY4GEZ6</accession>
<reference evidence="1" key="1">
    <citation type="submission" date="2022-04" db="EMBL/GenBank/DDBJ databases">
        <title>Hymenobacter sp. isolated from the air.</title>
        <authorList>
            <person name="Won M."/>
            <person name="Lee C.-M."/>
            <person name="Woen H.-Y."/>
            <person name="Kwon S.-W."/>
        </authorList>
    </citation>
    <scope>NUCLEOTIDE SEQUENCE</scope>
    <source>
        <strain evidence="1">5420S-77</strain>
        <plasmid evidence="1">unnamed5</plasmid>
    </source>
</reference>
<name>A0ABY4GEZ6_9BACT</name>
<evidence type="ECO:0000313" key="1">
    <source>
        <dbReference type="EMBL" id="UOQ69464.1"/>
    </source>
</evidence>
<keyword evidence="2" id="KW-1185">Reference proteome</keyword>
<organism evidence="1 2">
    <name type="scientific">Hymenobacter volaticus</name>
    <dbReference type="NCBI Taxonomy" id="2932254"/>
    <lineage>
        <taxon>Bacteria</taxon>
        <taxon>Pseudomonadati</taxon>
        <taxon>Bacteroidota</taxon>
        <taxon>Cytophagia</taxon>
        <taxon>Cytophagales</taxon>
        <taxon>Hymenobacteraceae</taxon>
        <taxon>Hymenobacter</taxon>
    </lineage>
</organism>
<evidence type="ECO:0000313" key="2">
    <source>
        <dbReference type="Proteomes" id="UP000830401"/>
    </source>
</evidence>